<feature type="compositionally biased region" description="Basic and acidic residues" evidence="1">
    <location>
        <begin position="369"/>
        <end position="385"/>
    </location>
</feature>
<sequence length="434" mass="46414">MISNHLITQRPPPKVALLALPMLILSTMVASHVLPRQTESHEPQSLSNTASPPISLALAIATPAAVSTSQPLRQESGRVCGYIGGDPHLQATCLAGSYCAVDVVHGAVGCCPDQGSCKWGIFTGCVDGNSGPQTVADPYIFTCRGRNVCYKNMFAGGYFQYGCGTASGLATTVLPSAPGQPVLKLASVTVQLTATPTSLSKPIALGSDTTKTWATSSIPNMGNTYSDYPTVNHDPQPSATTGATTPSSQGIRSRTTAVIIGGTVGGIVFICIMAVLGVLLWHRKLKPRDPSLPDQNQRSMTPGQFRFEPYTSRQEVTEIRALADAPPMNRSSEGPSTETVLRENDLQQPRRLDTVEEAGSRRNAGHKRSSSDHIPLTRDSDESTHEFNSALEGVDLDSDADTQNSETYPGPRRGDGGGILWQQNRRKSRNLVWM</sequence>
<proteinExistence type="predicted"/>
<feature type="signal peptide" evidence="3">
    <location>
        <begin position="1"/>
        <end position="40"/>
    </location>
</feature>
<feature type="compositionally biased region" description="Polar residues" evidence="1">
    <location>
        <begin position="293"/>
        <end position="302"/>
    </location>
</feature>
<feature type="region of interest" description="Disordered" evidence="1">
    <location>
        <begin position="288"/>
        <end position="310"/>
    </location>
</feature>
<evidence type="ECO:0000256" key="3">
    <source>
        <dbReference type="SAM" id="SignalP"/>
    </source>
</evidence>
<evidence type="ECO:0008006" key="6">
    <source>
        <dbReference type="Google" id="ProtNLM"/>
    </source>
</evidence>
<keyword evidence="2" id="KW-0472">Membrane</keyword>
<protein>
    <recommendedName>
        <fullName evidence="6">Mid2 domain-containing protein</fullName>
    </recommendedName>
</protein>
<feature type="transmembrane region" description="Helical" evidence="2">
    <location>
        <begin position="257"/>
        <end position="281"/>
    </location>
</feature>
<name>A0A9P7QR47_9HYPO</name>
<organism evidence="4 5">
    <name type="scientific">Claviceps aff. purpurea</name>
    <dbReference type="NCBI Taxonomy" id="1967640"/>
    <lineage>
        <taxon>Eukaryota</taxon>
        <taxon>Fungi</taxon>
        <taxon>Dikarya</taxon>
        <taxon>Ascomycota</taxon>
        <taxon>Pezizomycotina</taxon>
        <taxon>Sordariomycetes</taxon>
        <taxon>Hypocreomycetidae</taxon>
        <taxon>Hypocreales</taxon>
        <taxon>Clavicipitaceae</taxon>
        <taxon>Claviceps</taxon>
    </lineage>
</organism>
<evidence type="ECO:0000313" key="5">
    <source>
        <dbReference type="Proteomes" id="UP000707071"/>
    </source>
</evidence>
<evidence type="ECO:0000256" key="1">
    <source>
        <dbReference type="SAM" id="MobiDB-lite"/>
    </source>
</evidence>
<keyword evidence="3" id="KW-0732">Signal</keyword>
<gene>
    <name evidence="4" type="ORF">E4U09_001358</name>
</gene>
<feature type="compositionally biased region" description="Basic and acidic residues" evidence="1">
    <location>
        <begin position="340"/>
        <end position="360"/>
    </location>
</feature>
<feature type="compositionally biased region" description="Basic residues" evidence="1">
    <location>
        <begin position="424"/>
        <end position="434"/>
    </location>
</feature>
<comment type="caution">
    <text evidence="4">The sequence shown here is derived from an EMBL/GenBank/DDBJ whole genome shotgun (WGS) entry which is preliminary data.</text>
</comment>
<keyword evidence="5" id="KW-1185">Reference proteome</keyword>
<keyword evidence="2" id="KW-0812">Transmembrane</keyword>
<feature type="compositionally biased region" description="Low complexity" evidence="1">
    <location>
        <begin position="235"/>
        <end position="249"/>
    </location>
</feature>
<reference evidence="4 5" key="1">
    <citation type="journal article" date="2020" name="bioRxiv">
        <title>Whole genome comparisons of ergot fungi reveals the divergence and evolution of species within the genus Claviceps are the result of varying mechanisms driving genome evolution and host range expansion.</title>
        <authorList>
            <person name="Wyka S.A."/>
            <person name="Mondo S.J."/>
            <person name="Liu M."/>
            <person name="Dettman J."/>
            <person name="Nalam V."/>
            <person name="Broders K.D."/>
        </authorList>
    </citation>
    <scope>NUCLEOTIDE SEQUENCE [LARGE SCALE GENOMIC DNA]</scope>
    <source>
        <strain evidence="4 5">Clav52</strain>
    </source>
</reference>
<accession>A0A9P7QR47</accession>
<feature type="region of interest" description="Disordered" evidence="1">
    <location>
        <begin position="322"/>
        <end position="434"/>
    </location>
</feature>
<evidence type="ECO:0000313" key="4">
    <source>
        <dbReference type="EMBL" id="KAG6302977.1"/>
    </source>
</evidence>
<feature type="chain" id="PRO_5040277773" description="Mid2 domain-containing protein" evidence="3">
    <location>
        <begin position="41"/>
        <end position="434"/>
    </location>
</feature>
<feature type="compositionally biased region" description="Polar residues" evidence="1">
    <location>
        <begin position="329"/>
        <end position="339"/>
    </location>
</feature>
<keyword evidence="2" id="KW-1133">Transmembrane helix</keyword>
<feature type="region of interest" description="Disordered" evidence="1">
    <location>
        <begin position="228"/>
        <end position="249"/>
    </location>
</feature>
<dbReference type="AlphaFoldDB" id="A0A9P7QR47"/>
<dbReference type="EMBL" id="SRRH01000015">
    <property type="protein sequence ID" value="KAG6302977.1"/>
    <property type="molecule type" value="Genomic_DNA"/>
</dbReference>
<evidence type="ECO:0000256" key="2">
    <source>
        <dbReference type="SAM" id="Phobius"/>
    </source>
</evidence>
<dbReference type="Proteomes" id="UP000707071">
    <property type="component" value="Unassembled WGS sequence"/>
</dbReference>